<evidence type="ECO:0000313" key="3">
    <source>
        <dbReference type="Proteomes" id="UP000186030"/>
    </source>
</evidence>
<dbReference type="Proteomes" id="UP001223761">
    <property type="component" value="Chromosome"/>
</dbReference>
<reference evidence="1 3" key="1">
    <citation type="submission" date="2016-11" db="EMBL/GenBank/DDBJ databases">
        <authorList>
            <person name="Kadnikov V."/>
            <person name="Nazina T."/>
        </authorList>
    </citation>
    <scope>NUCLEOTIDE SEQUENCE [LARGE SCALE GENOMIC DNA]</scope>
    <source>
        <strain evidence="1 3">1017</strain>
    </source>
</reference>
<protein>
    <recommendedName>
        <fullName evidence="5">RNA polymerase subunit sigma-70</fullName>
    </recommendedName>
</protein>
<keyword evidence="4" id="KW-1185">Reference proteome</keyword>
<organism evidence="1 3">
    <name type="scientific">Geobacillus proteiniphilus</name>
    <dbReference type="NCBI Taxonomy" id="860353"/>
    <lineage>
        <taxon>Bacteria</taxon>
        <taxon>Bacillati</taxon>
        <taxon>Bacillota</taxon>
        <taxon>Bacilli</taxon>
        <taxon>Bacillales</taxon>
        <taxon>Anoxybacillaceae</taxon>
        <taxon>Geobacillus</taxon>
    </lineage>
</organism>
<dbReference type="RefSeq" id="WP_167367362.1">
    <property type="nucleotide sequence ID" value="NZ_CP133076.1"/>
</dbReference>
<reference evidence="1" key="3">
    <citation type="journal article" date="2019" name="Int. J. Syst. Evol. Microbiol.">
        <title>Geobacillus proteiniphilus sp. nov., a thermophilic bacterium isolated from a high-temperature heavy oil reservoir in China.</title>
        <authorList>
            <person name="Semenova E.M."/>
            <person name="Sokolova D.S."/>
            <person name="Grouzdev D.S."/>
            <person name="Poltaraus A.B."/>
            <person name="Vinokurova N.G."/>
            <person name="Tourova T.P."/>
            <person name="Nazina T.N."/>
        </authorList>
    </citation>
    <scope>NUCLEOTIDE SEQUENCE</scope>
    <source>
        <strain evidence="1">1017</strain>
    </source>
</reference>
<reference evidence="3" key="2">
    <citation type="submission" date="2017-01" db="EMBL/GenBank/DDBJ databases">
        <title>Genome sequencing and annotation of Geobacillus sp. 1017, a Hydrocarbon-Oxidizing Thermophilic Bacterium Isolated from a Heavy Oil Reservoir (China).</title>
        <authorList>
            <person name="Kadnikov V.V."/>
            <person name="Mardanov A.V."/>
            <person name="Poltaraus A.B."/>
            <person name="Sokolova D.S."/>
            <person name="Semenova E.M."/>
            <person name="Ravin N.V."/>
            <person name="Tourova T.P."/>
            <person name="Nazina T.N."/>
        </authorList>
    </citation>
    <scope>NUCLEOTIDE SEQUENCE [LARGE SCALE GENOMIC DNA]</scope>
    <source>
        <strain evidence="3">1017</strain>
    </source>
</reference>
<sequence>MRQTKRGEQAHRTNDVLSADFYEWVRLEAQYSAFELATEFGVAPKDVQMLKKQQLRP</sequence>
<evidence type="ECO:0000313" key="1">
    <source>
        <dbReference type="EMBL" id="OKO97083.1"/>
    </source>
</evidence>
<evidence type="ECO:0000313" key="2">
    <source>
        <dbReference type="EMBL" id="WMJ17048.1"/>
    </source>
</evidence>
<evidence type="ECO:0000313" key="4">
    <source>
        <dbReference type="Proteomes" id="UP001223761"/>
    </source>
</evidence>
<dbReference type="EMBL" id="MQMG01000001">
    <property type="protein sequence ID" value="OKO97083.1"/>
    <property type="molecule type" value="Genomic_DNA"/>
</dbReference>
<proteinExistence type="predicted"/>
<dbReference type="Proteomes" id="UP000186030">
    <property type="component" value="Unassembled WGS sequence"/>
</dbReference>
<dbReference type="AlphaFoldDB" id="A0A1Q5TA44"/>
<accession>A0A1Q5TA44</accession>
<reference evidence="2 4" key="4">
    <citation type="submission" date="2023-08" db="EMBL/GenBank/DDBJ databases">
        <title>Genome sequencing of the thermostable Gram positive bacteria Geobacillus proteiniphilus strain T-6.</title>
        <authorList>
            <person name="Shulami S."/>
            <person name="Shoham Y."/>
        </authorList>
    </citation>
    <scope>NUCLEOTIDE SEQUENCE [LARGE SCALE GENOMIC DNA]</scope>
    <source>
        <strain evidence="2 4">T-6</strain>
    </source>
</reference>
<name>A0A1Q5TA44_9BACL</name>
<dbReference type="EMBL" id="CP133076">
    <property type="protein sequence ID" value="WMJ17048.1"/>
    <property type="molecule type" value="Genomic_DNA"/>
</dbReference>
<evidence type="ECO:0008006" key="5">
    <source>
        <dbReference type="Google" id="ProtNLM"/>
    </source>
</evidence>
<gene>
    <name evidence="1" type="ORF">BRO54_0096</name>
    <name evidence="2" type="ORF">RA955_02680</name>
</gene>